<gene>
    <name evidence="9" type="ORF">DN069_14905</name>
</gene>
<organism evidence="9 10">
    <name type="scientific">Streptacidiphilus pinicola</name>
    <dbReference type="NCBI Taxonomy" id="2219663"/>
    <lineage>
        <taxon>Bacteria</taxon>
        <taxon>Bacillati</taxon>
        <taxon>Actinomycetota</taxon>
        <taxon>Actinomycetes</taxon>
        <taxon>Kitasatosporales</taxon>
        <taxon>Streptomycetaceae</taxon>
        <taxon>Streptacidiphilus</taxon>
    </lineage>
</organism>
<keyword evidence="10" id="KW-1185">Reference proteome</keyword>
<evidence type="ECO:0000256" key="4">
    <source>
        <dbReference type="ARBA" id="ARBA00022840"/>
    </source>
</evidence>
<dbReference type="InterPro" id="IPR000719">
    <property type="entry name" value="Prot_kinase_dom"/>
</dbReference>
<evidence type="ECO:0000259" key="8">
    <source>
        <dbReference type="PROSITE" id="PS50011"/>
    </source>
</evidence>
<dbReference type="InterPro" id="IPR018391">
    <property type="entry name" value="PQQ_b-propeller_rpt"/>
</dbReference>
<dbReference type="Proteomes" id="UP000248889">
    <property type="component" value="Unassembled WGS sequence"/>
</dbReference>
<dbReference type="SMART" id="SM00564">
    <property type="entry name" value="PQQ"/>
    <property type="match status" value="4"/>
</dbReference>
<proteinExistence type="predicted"/>
<dbReference type="SMART" id="SM00220">
    <property type="entry name" value="S_TKc"/>
    <property type="match status" value="1"/>
</dbReference>
<evidence type="ECO:0000313" key="9">
    <source>
        <dbReference type="EMBL" id="RAG84826.1"/>
    </source>
</evidence>
<dbReference type="SUPFAM" id="SSF50998">
    <property type="entry name" value="Quinoprotein alcohol dehydrogenase-like"/>
    <property type="match status" value="2"/>
</dbReference>
<dbReference type="InterPro" id="IPR002372">
    <property type="entry name" value="PQQ_rpt_dom"/>
</dbReference>
<dbReference type="InterPro" id="IPR017441">
    <property type="entry name" value="Protein_kinase_ATP_BS"/>
</dbReference>
<dbReference type="PROSITE" id="PS00108">
    <property type="entry name" value="PROTEIN_KINASE_ST"/>
    <property type="match status" value="1"/>
</dbReference>
<keyword evidence="2 5" id="KW-0547">Nucleotide-binding</keyword>
<dbReference type="EMBL" id="QKYN01000058">
    <property type="protein sequence ID" value="RAG84826.1"/>
    <property type="molecule type" value="Genomic_DNA"/>
</dbReference>
<sequence>MQPLEADDPAIIGPYTLVARLGAGGMGRVYLARSAGGRTVAVKVVRADLADNPDFRDRFRREVAAAQSVSGAYTAPVVDADRDSATPWLATAYVLGPSLSEAVSSYGPLPEATVRALGAVLAEALGAIHDTGLIHRDLKPSNVLLAADGPRVIDFGIARALDGAGAALTSTGVVVGSPGFMSPEQASGKKVGPEGDVFSLGSVLAFAATGHGPFGQESAASLLYRVVHEPADLDTVPQSLREAIGACLAKDPADRPTPAQLLQLLAPDGAAALLQGGWLPGQVASGIAQHAARVMELETPAPIARPAAPVDPRTGQNAPAPENGTVVLNGASAVDAGSAGDGTVVLGTGATGGATGATPPPGPVAPHVTPAPEPAPAPSRRKVLYGAVGAAAVVAAGGGVALALSAGGSPKSKKKQSSSDSGPGTPAPQPSRAPGVAPTPIWTYQANQKVDSPPVVQANHLMVADESLVALDPRSGAKQWTGPTIPTLYQQSPFGYGGGFVVTLPSNANETIAGFDLDSGGQKWAVRAPDQYSLHQLLGINEQAAFVVAEKYPLDGKGQVVVTDNPEQIVVAVDIHTRKLLWEQQRNVKAGDGQNVLGFANAKYLVYTNDANNVVVRDTTTGAQLWSQDYGLQGFPNPSMPLLGDGTVYLDGNQVFGYGLDKGDKRMSAPKQGNLGYSNLGYRNGVVYGTLGLGTLLALDAHNGSQLWTSDVQLSLDSSPIVVVQDTIFCSVATASGGAALGAFDRTNGHLLWTFTDGGASDAHWWCATDGTLLYTAHDNHVYALPAR</sequence>
<evidence type="ECO:0000256" key="2">
    <source>
        <dbReference type="ARBA" id="ARBA00022741"/>
    </source>
</evidence>
<feature type="region of interest" description="Disordered" evidence="6">
    <location>
        <begin position="303"/>
        <end position="325"/>
    </location>
</feature>
<keyword evidence="9" id="KW-0723">Serine/threonine-protein kinase</keyword>
<dbReference type="InterPro" id="IPR008271">
    <property type="entry name" value="Ser/Thr_kinase_AS"/>
</dbReference>
<dbReference type="InterPro" id="IPR011009">
    <property type="entry name" value="Kinase-like_dom_sf"/>
</dbReference>
<evidence type="ECO:0000256" key="3">
    <source>
        <dbReference type="ARBA" id="ARBA00022777"/>
    </source>
</evidence>
<keyword evidence="7" id="KW-1133">Transmembrane helix</keyword>
<protein>
    <submittedName>
        <fullName evidence="9">Serine/threonine protein kinase</fullName>
    </submittedName>
</protein>
<reference evidence="9 10" key="1">
    <citation type="submission" date="2018-06" db="EMBL/GenBank/DDBJ databases">
        <title>Streptacidiphilus pinicola sp. nov., isolated from pine grove soil.</title>
        <authorList>
            <person name="Roh S.G."/>
            <person name="Park S."/>
            <person name="Kim M.-K."/>
            <person name="Yun B.-R."/>
            <person name="Park J."/>
            <person name="Kim M.J."/>
            <person name="Kim Y.S."/>
            <person name="Kim S.B."/>
        </authorList>
    </citation>
    <scope>NUCLEOTIDE SEQUENCE [LARGE SCALE GENOMIC DNA]</scope>
    <source>
        <strain evidence="9 10">MMS16-CNU450</strain>
    </source>
</reference>
<dbReference type="OrthoDB" id="9762169at2"/>
<evidence type="ECO:0000256" key="6">
    <source>
        <dbReference type="SAM" id="MobiDB-lite"/>
    </source>
</evidence>
<dbReference type="Pfam" id="PF13360">
    <property type="entry name" value="PQQ_2"/>
    <property type="match status" value="2"/>
</dbReference>
<dbReference type="PANTHER" id="PTHR43289">
    <property type="entry name" value="MITOGEN-ACTIVATED PROTEIN KINASE KINASE KINASE 20-RELATED"/>
    <property type="match status" value="1"/>
</dbReference>
<dbReference type="AlphaFoldDB" id="A0A2X0J3M8"/>
<dbReference type="Gene3D" id="2.40.128.630">
    <property type="match status" value="1"/>
</dbReference>
<feature type="domain" description="Protein kinase" evidence="8">
    <location>
        <begin position="15"/>
        <end position="274"/>
    </location>
</feature>
<dbReference type="Gene3D" id="1.10.510.10">
    <property type="entry name" value="Transferase(Phosphotransferase) domain 1"/>
    <property type="match status" value="1"/>
</dbReference>
<dbReference type="PANTHER" id="PTHR43289:SF34">
    <property type="entry name" value="SERINE_THREONINE-PROTEIN KINASE YBDM-RELATED"/>
    <property type="match status" value="1"/>
</dbReference>
<comment type="caution">
    <text evidence="9">The sequence shown here is derived from an EMBL/GenBank/DDBJ whole genome shotgun (WGS) entry which is preliminary data.</text>
</comment>
<evidence type="ECO:0000256" key="5">
    <source>
        <dbReference type="PROSITE-ProRule" id="PRU10141"/>
    </source>
</evidence>
<keyword evidence="1" id="KW-0808">Transferase</keyword>
<name>A0A2X0J3M8_9ACTN</name>
<keyword evidence="3 9" id="KW-0418">Kinase</keyword>
<keyword evidence="7" id="KW-0812">Transmembrane</keyword>
<evidence type="ECO:0000313" key="10">
    <source>
        <dbReference type="Proteomes" id="UP000248889"/>
    </source>
</evidence>
<feature type="region of interest" description="Disordered" evidence="6">
    <location>
        <begin position="406"/>
        <end position="439"/>
    </location>
</feature>
<evidence type="ECO:0000256" key="1">
    <source>
        <dbReference type="ARBA" id="ARBA00022679"/>
    </source>
</evidence>
<dbReference type="CDD" id="cd14014">
    <property type="entry name" value="STKc_PknB_like"/>
    <property type="match status" value="1"/>
</dbReference>
<dbReference type="PROSITE" id="PS00107">
    <property type="entry name" value="PROTEIN_KINASE_ATP"/>
    <property type="match status" value="1"/>
</dbReference>
<dbReference type="Gene3D" id="2.130.10.10">
    <property type="entry name" value="YVTN repeat-like/Quinoprotein amine dehydrogenase"/>
    <property type="match status" value="1"/>
</dbReference>
<feature type="region of interest" description="Disordered" evidence="6">
    <location>
        <begin position="345"/>
        <end position="377"/>
    </location>
</feature>
<dbReference type="InterPro" id="IPR011047">
    <property type="entry name" value="Quinoprotein_ADH-like_sf"/>
</dbReference>
<dbReference type="PROSITE" id="PS50011">
    <property type="entry name" value="PROTEIN_KINASE_DOM"/>
    <property type="match status" value="1"/>
</dbReference>
<feature type="transmembrane region" description="Helical" evidence="7">
    <location>
        <begin position="383"/>
        <end position="406"/>
    </location>
</feature>
<dbReference type="GO" id="GO:0004674">
    <property type="term" value="F:protein serine/threonine kinase activity"/>
    <property type="evidence" value="ECO:0007669"/>
    <property type="project" value="UniProtKB-KW"/>
</dbReference>
<feature type="compositionally biased region" description="Pro residues" evidence="6">
    <location>
        <begin position="358"/>
        <end position="377"/>
    </location>
</feature>
<keyword evidence="7" id="KW-0472">Membrane</keyword>
<dbReference type="RefSeq" id="WP_111501462.1">
    <property type="nucleotide sequence ID" value="NZ_QKYN01000058.1"/>
</dbReference>
<dbReference type="GO" id="GO:0005524">
    <property type="term" value="F:ATP binding"/>
    <property type="evidence" value="ECO:0007669"/>
    <property type="project" value="UniProtKB-UniRule"/>
</dbReference>
<dbReference type="SUPFAM" id="SSF56112">
    <property type="entry name" value="Protein kinase-like (PK-like)"/>
    <property type="match status" value="1"/>
</dbReference>
<dbReference type="Pfam" id="PF00069">
    <property type="entry name" value="Pkinase"/>
    <property type="match status" value="1"/>
</dbReference>
<dbReference type="InterPro" id="IPR015943">
    <property type="entry name" value="WD40/YVTN_repeat-like_dom_sf"/>
</dbReference>
<keyword evidence="4 5" id="KW-0067">ATP-binding</keyword>
<feature type="binding site" evidence="5">
    <location>
        <position position="43"/>
    </location>
    <ligand>
        <name>ATP</name>
        <dbReference type="ChEBI" id="CHEBI:30616"/>
    </ligand>
</feature>
<accession>A0A2X0J3M8</accession>
<evidence type="ECO:0000256" key="7">
    <source>
        <dbReference type="SAM" id="Phobius"/>
    </source>
</evidence>
<dbReference type="Gene3D" id="3.30.200.20">
    <property type="entry name" value="Phosphorylase Kinase, domain 1"/>
    <property type="match status" value="1"/>
</dbReference>